<gene>
    <name evidence="1" type="ORF">FA95DRAFT_1599159</name>
</gene>
<keyword evidence="2" id="KW-1185">Reference proteome</keyword>
<sequence>MLFALFFIVAAVQLLKLGGPINHIHQHFLDRLTLGGRPRISLLPAAPAHIESTPVAFPGSLPVAIVDPVPSSSWEVVEVVNAPQPSSGHAVSPAETAPAALNLQPRDHRQLESSILDHVQPYAAALLAGVLVVILVTVLVRVAATYARGHALIKAQLADFEKRELAQSAELAKLQAASIADAQLSDSSIRSLRNDKNVLAQRTREQESLIRQKTTQAEAAKNELLEHVLEFDGQAGLLRAARDEADRQSRYVEQLNATIADMQSREIALRAQLETQAEDARVREDELCHARDEELCDLQKAAFDCEQQATQLRAALADAEAGVERHRQGSAATISSLRLVSDALQTELERVRGELILVQGEAATFDRETVKLRGELYQALRSARISAAEQDATIGALSSQLLDVQQQLVAVKQQAAEDVQELEALLISKADSAQWAVATLGGAVKDLVDDLELAADQSRQQESLIRQMTTQAEAAKNERLEHVLEFDGQAGLLRAARDEADRQSRVVEQLNATIADMQSREIALRAQLETQAEDARVREDELCHARDEELCDLQKAAFDSEQQATQLRAALADAEAGVERHRQDSAATISSLRLASDALQTELARVRGELTMAQDEAATFDRETVKLRGELYQALRSARISTAEQDATIGTLSAQLLDIQEQLVAVKQQAAEDVQELEALLISRDASAQLAVATLSGAVKDVVDDLELSADVQPTRAPVPELTVEELGPVEEADYDEDCSCTPIPAMVDRWLANYHATPSPQSAHSVASSPSCYSPGSSPIVGRMDVLFPVLANFDSSLHASTSTDSDLFGPSAPASFIRERNISAEPCGSPADAQMALVDDLRERIADLEWERADDAAYIEDLEDKLERIEAAMEETARVDNVVAASSLRLVGLEQEELATR</sequence>
<proteinExistence type="predicted"/>
<dbReference type="EMBL" id="MU276150">
    <property type="protein sequence ID" value="KAI0041022.1"/>
    <property type="molecule type" value="Genomic_DNA"/>
</dbReference>
<evidence type="ECO:0000313" key="1">
    <source>
        <dbReference type="EMBL" id="KAI0041022.1"/>
    </source>
</evidence>
<feature type="non-terminal residue" evidence="1">
    <location>
        <position position="903"/>
    </location>
</feature>
<organism evidence="1 2">
    <name type="scientific">Auriscalpium vulgare</name>
    <dbReference type="NCBI Taxonomy" id="40419"/>
    <lineage>
        <taxon>Eukaryota</taxon>
        <taxon>Fungi</taxon>
        <taxon>Dikarya</taxon>
        <taxon>Basidiomycota</taxon>
        <taxon>Agaricomycotina</taxon>
        <taxon>Agaricomycetes</taxon>
        <taxon>Russulales</taxon>
        <taxon>Auriscalpiaceae</taxon>
        <taxon>Auriscalpium</taxon>
    </lineage>
</organism>
<evidence type="ECO:0000313" key="2">
    <source>
        <dbReference type="Proteomes" id="UP000814033"/>
    </source>
</evidence>
<dbReference type="Proteomes" id="UP000814033">
    <property type="component" value="Unassembled WGS sequence"/>
</dbReference>
<reference evidence="1" key="1">
    <citation type="submission" date="2021-02" db="EMBL/GenBank/DDBJ databases">
        <authorList>
            <consortium name="DOE Joint Genome Institute"/>
            <person name="Ahrendt S."/>
            <person name="Looney B.P."/>
            <person name="Miyauchi S."/>
            <person name="Morin E."/>
            <person name="Drula E."/>
            <person name="Courty P.E."/>
            <person name="Chicoki N."/>
            <person name="Fauchery L."/>
            <person name="Kohler A."/>
            <person name="Kuo A."/>
            <person name="Labutti K."/>
            <person name="Pangilinan J."/>
            <person name="Lipzen A."/>
            <person name="Riley R."/>
            <person name="Andreopoulos W."/>
            <person name="He G."/>
            <person name="Johnson J."/>
            <person name="Barry K.W."/>
            <person name="Grigoriev I.V."/>
            <person name="Nagy L."/>
            <person name="Hibbett D."/>
            <person name="Henrissat B."/>
            <person name="Matheny P.B."/>
            <person name="Labbe J."/>
            <person name="Martin F."/>
        </authorList>
    </citation>
    <scope>NUCLEOTIDE SEQUENCE</scope>
    <source>
        <strain evidence="1">FP105234-sp</strain>
    </source>
</reference>
<accession>A0ACB8RAW8</accession>
<name>A0ACB8RAW8_9AGAM</name>
<reference evidence="1" key="2">
    <citation type="journal article" date="2022" name="New Phytol.">
        <title>Evolutionary transition to the ectomycorrhizal habit in the genomes of a hyperdiverse lineage of mushroom-forming fungi.</title>
        <authorList>
            <person name="Looney B."/>
            <person name="Miyauchi S."/>
            <person name="Morin E."/>
            <person name="Drula E."/>
            <person name="Courty P.E."/>
            <person name="Kohler A."/>
            <person name="Kuo A."/>
            <person name="LaButti K."/>
            <person name="Pangilinan J."/>
            <person name="Lipzen A."/>
            <person name="Riley R."/>
            <person name="Andreopoulos W."/>
            <person name="He G."/>
            <person name="Johnson J."/>
            <person name="Nolan M."/>
            <person name="Tritt A."/>
            <person name="Barry K.W."/>
            <person name="Grigoriev I.V."/>
            <person name="Nagy L.G."/>
            <person name="Hibbett D."/>
            <person name="Henrissat B."/>
            <person name="Matheny P.B."/>
            <person name="Labbe J."/>
            <person name="Martin F.M."/>
        </authorList>
    </citation>
    <scope>NUCLEOTIDE SEQUENCE</scope>
    <source>
        <strain evidence="1">FP105234-sp</strain>
    </source>
</reference>
<comment type="caution">
    <text evidence="1">The sequence shown here is derived from an EMBL/GenBank/DDBJ whole genome shotgun (WGS) entry which is preliminary data.</text>
</comment>
<protein>
    <submittedName>
        <fullName evidence="1">Uncharacterized protein</fullName>
    </submittedName>
</protein>